<dbReference type="EMBL" id="AP008957">
    <property type="protein sequence ID" value="BAH34685.1"/>
    <property type="molecule type" value="Genomic_DNA"/>
</dbReference>
<dbReference type="RefSeq" id="WP_020908333.1">
    <property type="nucleotide sequence ID" value="NC_012490.1"/>
</dbReference>
<evidence type="ECO:0000313" key="2">
    <source>
        <dbReference type="EMBL" id="BAH34685.1"/>
    </source>
</evidence>
<dbReference type="InterPro" id="IPR003615">
    <property type="entry name" value="HNH_nuc"/>
</dbReference>
<evidence type="ECO:0000313" key="3">
    <source>
        <dbReference type="Proteomes" id="UP000002204"/>
    </source>
</evidence>
<dbReference type="InterPro" id="IPR002711">
    <property type="entry name" value="HNH"/>
</dbReference>
<dbReference type="Pfam" id="PF01844">
    <property type="entry name" value="HNH"/>
    <property type="match status" value="1"/>
</dbReference>
<proteinExistence type="predicted"/>
<dbReference type="AlphaFoldDB" id="C1A250"/>
<dbReference type="HOGENOM" id="CLU_167388_0_0_11"/>
<reference evidence="2 3" key="2">
    <citation type="journal article" date="2006" name="Environ. Microbiol.">
        <title>Sequence analysis of three plasmids harboured in Rhodococcus erythropolis strain PR4.</title>
        <authorList>
            <person name="Sekine M."/>
            <person name="Tanikawa S."/>
            <person name="Omata S."/>
            <person name="Saito M."/>
            <person name="Fujisawa T."/>
            <person name="Tsukatani N."/>
            <person name="Tajima T."/>
            <person name="Sekigawa T."/>
            <person name="Kosugi H."/>
            <person name="Matsuo Y."/>
            <person name="Nishiko R."/>
            <person name="Imamura K."/>
            <person name="Ito M."/>
            <person name="Narita H."/>
            <person name="Tago S."/>
            <person name="Fujita N."/>
            <person name="Harayama S."/>
        </authorList>
    </citation>
    <scope>NUCLEOTIDE SEQUENCE [LARGE SCALE GENOMIC DNA]</scope>
    <source>
        <strain evidence="3">PR4 / NBRC 100887</strain>
    </source>
</reference>
<dbReference type="KEGG" id="rer:RER_39770"/>
<reference evidence="3" key="1">
    <citation type="submission" date="2005-03" db="EMBL/GenBank/DDBJ databases">
        <title>Comparison of the complete genome sequences of Rhodococcus erythropolis PR4 and Rhodococcus opacus B4.</title>
        <authorList>
            <person name="Takarada H."/>
            <person name="Sekine M."/>
            <person name="Hosoyama A."/>
            <person name="Yamada R."/>
            <person name="Fujisawa T."/>
            <person name="Omata S."/>
            <person name="Shimizu A."/>
            <person name="Tsukatani N."/>
            <person name="Tanikawa S."/>
            <person name="Fujita N."/>
            <person name="Harayama S."/>
        </authorList>
    </citation>
    <scope>NUCLEOTIDE SEQUENCE [LARGE SCALE GENOMIC DNA]</scope>
    <source>
        <strain evidence="3">PR4 / NBRC 100887</strain>
    </source>
</reference>
<name>C1A250_RHOE4</name>
<gene>
    <name evidence="2" type="ordered locus">RER_39770</name>
</gene>
<feature type="domain" description="HNH" evidence="1">
    <location>
        <begin position="28"/>
        <end position="78"/>
    </location>
</feature>
<dbReference type="GO" id="GO:0008270">
    <property type="term" value="F:zinc ion binding"/>
    <property type="evidence" value="ECO:0007669"/>
    <property type="project" value="InterPro"/>
</dbReference>
<dbReference type="Proteomes" id="UP000002204">
    <property type="component" value="Chromosome"/>
</dbReference>
<protein>
    <recommendedName>
        <fullName evidence="1">HNH domain-containing protein</fullName>
    </recommendedName>
</protein>
<organism evidence="2 3">
    <name type="scientific">Rhodococcus erythropolis (strain PR4 / NBRC 100887)</name>
    <dbReference type="NCBI Taxonomy" id="234621"/>
    <lineage>
        <taxon>Bacteria</taxon>
        <taxon>Bacillati</taxon>
        <taxon>Actinomycetota</taxon>
        <taxon>Actinomycetes</taxon>
        <taxon>Mycobacteriales</taxon>
        <taxon>Nocardiaceae</taxon>
        <taxon>Rhodococcus</taxon>
        <taxon>Rhodococcus erythropolis group</taxon>
    </lineage>
</organism>
<dbReference type="GO" id="GO:0003676">
    <property type="term" value="F:nucleic acid binding"/>
    <property type="evidence" value="ECO:0007669"/>
    <property type="project" value="InterPro"/>
</dbReference>
<dbReference type="Gene3D" id="1.10.30.50">
    <property type="match status" value="1"/>
</dbReference>
<dbReference type="CDD" id="cd00085">
    <property type="entry name" value="HNHc"/>
    <property type="match status" value="1"/>
</dbReference>
<accession>C1A250</accession>
<dbReference type="GO" id="GO:0004519">
    <property type="term" value="F:endonuclease activity"/>
    <property type="evidence" value="ECO:0007669"/>
    <property type="project" value="InterPro"/>
</dbReference>
<sequence>MVTTNDYVHTHRWNLLRAKIKQTRPWVCGICGLPIPRTALPRSRDSWSLDHIIPVAEGGDPYDEMNVQASHLRCNSAKCARTTTAPAKYDAPPVKVSRCW</sequence>
<evidence type="ECO:0000259" key="1">
    <source>
        <dbReference type="Pfam" id="PF01844"/>
    </source>
</evidence>